<comment type="caution">
    <text evidence="1">The sequence shown here is derived from an EMBL/GenBank/DDBJ whole genome shotgun (WGS) entry which is preliminary data.</text>
</comment>
<name>A0ACA9RYM1_9GLOM</name>
<dbReference type="EMBL" id="CAJVQC010076056">
    <property type="protein sequence ID" value="CAG8814369.1"/>
    <property type="molecule type" value="Genomic_DNA"/>
</dbReference>
<reference evidence="1" key="1">
    <citation type="submission" date="2021-06" db="EMBL/GenBank/DDBJ databases">
        <authorList>
            <person name="Kallberg Y."/>
            <person name="Tangrot J."/>
            <person name="Rosling A."/>
        </authorList>
    </citation>
    <scope>NUCLEOTIDE SEQUENCE</scope>
    <source>
        <strain evidence="1">MA461A</strain>
    </source>
</reference>
<proteinExistence type="predicted"/>
<keyword evidence="2" id="KW-1185">Reference proteome</keyword>
<evidence type="ECO:0000313" key="1">
    <source>
        <dbReference type="EMBL" id="CAG8814369.1"/>
    </source>
</evidence>
<feature type="non-terminal residue" evidence="1">
    <location>
        <position position="46"/>
    </location>
</feature>
<evidence type="ECO:0000313" key="2">
    <source>
        <dbReference type="Proteomes" id="UP000789920"/>
    </source>
</evidence>
<protein>
    <submittedName>
        <fullName evidence="1">27360_t:CDS:1</fullName>
    </submittedName>
</protein>
<sequence length="46" mass="5158">YTMSSTSTASSRLHKTNKWSAAQVNILKRNTTYQNTHVSAQSNETL</sequence>
<dbReference type="Proteomes" id="UP000789920">
    <property type="component" value="Unassembled WGS sequence"/>
</dbReference>
<organism evidence="1 2">
    <name type="scientific">Racocetra persica</name>
    <dbReference type="NCBI Taxonomy" id="160502"/>
    <lineage>
        <taxon>Eukaryota</taxon>
        <taxon>Fungi</taxon>
        <taxon>Fungi incertae sedis</taxon>
        <taxon>Mucoromycota</taxon>
        <taxon>Glomeromycotina</taxon>
        <taxon>Glomeromycetes</taxon>
        <taxon>Diversisporales</taxon>
        <taxon>Gigasporaceae</taxon>
        <taxon>Racocetra</taxon>
    </lineage>
</organism>
<gene>
    <name evidence="1" type="ORF">RPERSI_LOCUS23972</name>
</gene>
<feature type="non-terminal residue" evidence="1">
    <location>
        <position position="1"/>
    </location>
</feature>
<accession>A0ACA9RYM1</accession>